<protein>
    <submittedName>
        <fullName evidence="2">Uncharacterized protein</fullName>
    </submittedName>
</protein>
<organism evidence="2">
    <name type="scientific">marine sediment metagenome</name>
    <dbReference type="NCBI Taxonomy" id="412755"/>
    <lineage>
        <taxon>unclassified sequences</taxon>
        <taxon>metagenomes</taxon>
        <taxon>ecological metagenomes</taxon>
    </lineage>
</organism>
<dbReference type="AlphaFoldDB" id="A0A0F9SWN7"/>
<comment type="caution">
    <text evidence="2">The sequence shown here is derived from an EMBL/GenBank/DDBJ whole genome shotgun (WGS) entry which is preliminary data.</text>
</comment>
<evidence type="ECO:0000256" key="1">
    <source>
        <dbReference type="SAM" id="Phobius"/>
    </source>
</evidence>
<keyword evidence="1" id="KW-0472">Membrane</keyword>
<gene>
    <name evidence="2" type="ORF">LCGC14_0466060</name>
</gene>
<dbReference type="EMBL" id="LAZR01000485">
    <property type="protein sequence ID" value="KKN67052.1"/>
    <property type="molecule type" value="Genomic_DNA"/>
</dbReference>
<feature type="transmembrane region" description="Helical" evidence="1">
    <location>
        <begin position="41"/>
        <end position="61"/>
    </location>
</feature>
<feature type="transmembrane region" description="Helical" evidence="1">
    <location>
        <begin position="12"/>
        <end position="34"/>
    </location>
</feature>
<keyword evidence="1" id="KW-0812">Transmembrane</keyword>
<name>A0A0F9SWN7_9ZZZZ</name>
<keyword evidence="1" id="KW-1133">Transmembrane helix</keyword>
<reference evidence="2" key="1">
    <citation type="journal article" date="2015" name="Nature">
        <title>Complex archaea that bridge the gap between prokaryotes and eukaryotes.</title>
        <authorList>
            <person name="Spang A."/>
            <person name="Saw J.H."/>
            <person name="Jorgensen S.L."/>
            <person name="Zaremba-Niedzwiedzka K."/>
            <person name="Martijn J."/>
            <person name="Lind A.E."/>
            <person name="van Eijk R."/>
            <person name="Schleper C."/>
            <person name="Guy L."/>
            <person name="Ettema T.J."/>
        </authorList>
    </citation>
    <scope>NUCLEOTIDE SEQUENCE</scope>
</reference>
<sequence length="90" mass="9690">MVGCDLLDLKCIFVSELVGSVTLAVVLAAMLFFIFASRVKIGFRTTIVISIPILLLFGLAIGSFSALYGFLTLFIGVIIAVIFQKMVGNK</sequence>
<evidence type="ECO:0000313" key="2">
    <source>
        <dbReference type="EMBL" id="KKN67052.1"/>
    </source>
</evidence>
<accession>A0A0F9SWN7</accession>
<proteinExistence type="predicted"/>